<dbReference type="InterPro" id="IPR021293">
    <property type="entry name" value="DUF2865"/>
</dbReference>
<keyword evidence="2" id="KW-0614">Plasmid</keyword>
<dbReference type="EMBL" id="PKQI01000006">
    <property type="protein sequence ID" value="NNV23890.1"/>
    <property type="molecule type" value="Genomic_DNA"/>
</dbReference>
<evidence type="ECO:0000256" key="1">
    <source>
        <dbReference type="SAM" id="MobiDB-lite"/>
    </source>
</evidence>
<evidence type="ECO:0000313" key="3">
    <source>
        <dbReference type="Proteomes" id="UP000526233"/>
    </source>
</evidence>
<feature type="compositionally biased region" description="Polar residues" evidence="1">
    <location>
        <begin position="1"/>
        <end position="11"/>
    </location>
</feature>
<reference evidence="2 3" key="1">
    <citation type="submission" date="2018-11" db="EMBL/GenBank/DDBJ databases">
        <title>Genome sequencing and analysis.</title>
        <authorList>
            <person name="Huang Y.-T."/>
        </authorList>
    </citation>
    <scope>NUCLEOTIDE SEQUENCE [LARGE SCALE GENOMIC DNA]</scope>
    <source>
        <strain evidence="2 3">SHIN</strain>
        <plasmid evidence="2">p1</plasmid>
    </source>
</reference>
<dbReference type="Proteomes" id="UP000526233">
    <property type="component" value="Unassembled WGS sequence"/>
</dbReference>
<feature type="region of interest" description="Disordered" evidence="1">
    <location>
        <begin position="1"/>
        <end position="40"/>
    </location>
</feature>
<evidence type="ECO:0000313" key="2">
    <source>
        <dbReference type="EMBL" id="NNV23890.1"/>
    </source>
</evidence>
<sequence length="77" mass="8518">MQGRSPNSQGAYQAESHEGVGCRQCSTTTSNGSPEKVRGPKNALQYCVRLSDGYYFPTPNSQYKQKAVRMPLSFNAR</sequence>
<protein>
    <submittedName>
        <fullName evidence="2">DUF2865 domain-containing protein</fullName>
    </submittedName>
</protein>
<dbReference type="AlphaFoldDB" id="A0A7Y3WYT9"/>
<accession>A0A7Y3WYT9</accession>
<dbReference type="Pfam" id="PF11064">
    <property type="entry name" value="DUF2865"/>
    <property type="match status" value="1"/>
</dbReference>
<gene>
    <name evidence="2" type="ORF">EHE22_26435</name>
</gene>
<organism evidence="2 3">
    <name type="scientific">Brucella pseudogrignonensis</name>
    <dbReference type="NCBI Taxonomy" id="419475"/>
    <lineage>
        <taxon>Bacteria</taxon>
        <taxon>Pseudomonadati</taxon>
        <taxon>Pseudomonadota</taxon>
        <taxon>Alphaproteobacteria</taxon>
        <taxon>Hyphomicrobiales</taxon>
        <taxon>Brucellaceae</taxon>
        <taxon>Brucella/Ochrobactrum group</taxon>
        <taxon>Brucella</taxon>
    </lineage>
</organism>
<proteinExistence type="predicted"/>
<name>A0A7Y3WYT9_9HYPH</name>
<comment type="caution">
    <text evidence="2">The sequence shown here is derived from an EMBL/GenBank/DDBJ whole genome shotgun (WGS) entry which is preliminary data.</text>
</comment>
<feature type="compositionally biased region" description="Polar residues" evidence="1">
    <location>
        <begin position="24"/>
        <end position="33"/>
    </location>
</feature>
<geneLocation type="plasmid" evidence="2">
    <name>p1</name>
</geneLocation>